<reference evidence="1" key="1">
    <citation type="submission" date="2022-07" db="EMBL/GenBank/DDBJ databases">
        <title>Genome Sequence of Lecanicillium saksenae.</title>
        <authorList>
            <person name="Buettner E."/>
        </authorList>
    </citation>
    <scope>NUCLEOTIDE SEQUENCE</scope>
    <source>
        <strain evidence="1">VT-O1</strain>
    </source>
</reference>
<name>A0ACC1QM28_9HYPO</name>
<evidence type="ECO:0000313" key="2">
    <source>
        <dbReference type="Proteomes" id="UP001148737"/>
    </source>
</evidence>
<proteinExistence type="predicted"/>
<organism evidence="1 2">
    <name type="scientific">Lecanicillium saksenae</name>
    <dbReference type="NCBI Taxonomy" id="468837"/>
    <lineage>
        <taxon>Eukaryota</taxon>
        <taxon>Fungi</taxon>
        <taxon>Dikarya</taxon>
        <taxon>Ascomycota</taxon>
        <taxon>Pezizomycotina</taxon>
        <taxon>Sordariomycetes</taxon>
        <taxon>Hypocreomycetidae</taxon>
        <taxon>Hypocreales</taxon>
        <taxon>Cordycipitaceae</taxon>
        <taxon>Lecanicillium</taxon>
    </lineage>
</organism>
<dbReference type="Proteomes" id="UP001148737">
    <property type="component" value="Unassembled WGS sequence"/>
</dbReference>
<keyword evidence="2" id="KW-1185">Reference proteome</keyword>
<evidence type="ECO:0000313" key="1">
    <source>
        <dbReference type="EMBL" id="KAJ3481567.1"/>
    </source>
</evidence>
<protein>
    <submittedName>
        <fullName evidence="1">Uncharacterized protein</fullName>
    </submittedName>
</protein>
<gene>
    <name evidence="1" type="ORF">NLG97_g7792</name>
</gene>
<dbReference type="EMBL" id="JANAKD010001249">
    <property type="protein sequence ID" value="KAJ3481567.1"/>
    <property type="molecule type" value="Genomic_DNA"/>
</dbReference>
<comment type="caution">
    <text evidence="1">The sequence shown here is derived from an EMBL/GenBank/DDBJ whole genome shotgun (WGS) entry which is preliminary data.</text>
</comment>
<sequence>MCVSGITLGQELTWLILIKDRIMLTSKTILPRVARCAALPAARAPFSSSRVLSHKESSFNTDDDVDKHKLDSLRKHKDGAAHWKRELASDSEEAVKADKGHGAAKESVEQLQERTKKLAEDGKQDGTSRHEGM</sequence>
<accession>A0ACC1QM28</accession>